<dbReference type="OrthoDB" id="256333at2759"/>
<evidence type="ECO:0000313" key="10">
    <source>
        <dbReference type="EMBL" id="KAF4459205.1"/>
    </source>
</evidence>
<evidence type="ECO:0000256" key="4">
    <source>
        <dbReference type="ARBA" id="ARBA00022833"/>
    </source>
</evidence>
<protein>
    <submittedName>
        <fullName evidence="10">Alcohol dehydrogenase -like domain-containing</fullName>
    </submittedName>
</protein>
<dbReference type="AlphaFoldDB" id="A0A8H4KXC3"/>
<evidence type="ECO:0000256" key="1">
    <source>
        <dbReference type="ARBA" id="ARBA00001947"/>
    </source>
</evidence>
<evidence type="ECO:0000256" key="6">
    <source>
        <dbReference type="ARBA" id="ARBA00023027"/>
    </source>
</evidence>
<proteinExistence type="inferred from homology"/>
<keyword evidence="6" id="KW-0520">NAD</keyword>
<evidence type="ECO:0000256" key="2">
    <source>
        <dbReference type="ARBA" id="ARBA00008072"/>
    </source>
</evidence>
<comment type="caution">
    <text evidence="10">The sequence shown here is derived from an EMBL/GenBank/DDBJ whole genome shotgun (WGS) entry which is preliminary data.</text>
</comment>
<dbReference type="InterPro" id="IPR013149">
    <property type="entry name" value="ADH-like_C"/>
</dbReference>
<keyword evidence="5" id="KW-0560">Oxidoreductase</keyword>
<dbReference type="GO" id="GO:0008270">
    <property type="term" value="F:zinc ion binding"/>
    <property type="evidence" value="ECO:0007669"/>
    <property type="project" value="InterPro"/>
</dbReference>
<keyword evidence="11" id="KW-1185">Reference proteome</keyword>
<dbReference type="InterPro" id="IPR011032">
    <property type="entry name" value="GroES-like_sf"/>
</dbReference>
<dbReference type="Pfam" id="PF08240">
    <property type="entry name" value="ADH_N"/>
    <property type="match status" value="1"/>
</dbReference>
<dbReference type="PROSITE" id="PS00059">
    <property type="entry name" value="ADH_ZINC"/>
    <property type="match status" value="1"/>
</dbReference>
<dbReference type="PANTHER" id="PTHR42940">
    <property type="entry name" value="ALCOHOL DEHYDROGENASE 1-RELATED"/>
    <property type="match status" value="1"/>
</dbReference>
<dbReference type="Gene3D" id="3.90.180.10">
    <property type="entry name" value="Medium-chain alcohol dehydrogenases, catalytic domain"/>
    <property type="match status" value="1"/>
</dbReference>
<dbReference type="InterPro" id="IPR036291">
    <property type="entry name" value="NAD(P)-bd_dom_sf"/>
</dbReference>
<evidence type="ECO:0000256" key="5">
    <source>
        <dbReference type="ARBA" id="ARBA00023002"/>
    </source>
</evidence>
<dbReference type="Gene3D" id="3.40.50.720">
    <property type="entry name" value="NAD(P)-binding Rossmann-like Domain"/>
    <property type="match status" value="1"/>
</dbReference>
<dbReference type="PANTHER" id="PTHR42940:SF7">
    <property type="entry name" value="ALCOHOL DEHYDROGENASE-LIKE N-TERMINAL DOMAIN-CONTAINING PROTEIN"/>
    <property type="match status" value="1"/>
</dbReference>
<name>A0A8H4KXC3_9HYPO</name>
<dbReference type="SUPFAM" id="SSF50129">
    <property type="entry name" value="GroES-like"/>
    <property type="match status" value="1"/>
</dbReference>
<dbReference type="GO" id="GO:0004022">
    <property type="term" value="F:alcohol dehydrogenase (NAD+) activity"/>
    <property type="evidence" value="ECO:0007669"/>
    <property type="project" value="TreeGrafter"/>
</dbReference>
<keyword evidence="4 7" id="KW-0862">Zinc</keyword>
<evidence type="ECO:0000256" key="7">
    <source>
        <dbReference type="RuleBase" id="RU361277"/>
    </source>
</evidence>
<accession>A0A8H4KXC3</accession>
<sequence length="354" mass="37395">MAFHLPKTYKAAIIKGPGLPLKIVDLELKQPSQGQVLVKVLACGVCHSDAGLQQGQFGPHLFPRVAGHELVGDVVTVAEDVTRIVVGQRVGGAWHGGHDHTCRQCYAGLFQICSNGSANGISQDGGYAEYVLLRSEAVVRIPKDLDPAGVAPMLCAGVTVFNGIRKMAAEPGSLVAVQGLGGLGHLAVQYASKMEYRVVVLSSSAGKKKSAIELGARDFIDTSVEDAAEGLQRLGGASLILATAPNPKAISPLTGGLRPTGKLCILAPVGPVEINSVDLITKAVSVHGWPGGHAMDCEDAIEFAREHGVRCLVERFALEDAEEAMKHMLENKILPLDDVLVLNMLHIQLLDYGT</sequence>
<dbReference type="Pfam" id="PF00107">
    <property type="entry name" value="ADH_zinc_N"/>
    <property type="match status" value="1"/>
</dbReference>
<dbReference type="GO" id="GO:0005737">
    <property type="term" value="C:cytoplasm"/>
    <property type="evidence" value="ECO:0007669"/>
    <property type="project" value="TreeGrafter"/>
</dbReference>
<comment type="similarity">
    <text evidence="2 7">Belongs to the zinc-containing alcohol dehydrogenase family.</text>
</comment>
<evidence type="ECO:0000313" key="11">
    <source>
        <dbReference type="Proteomes" id="UP000554235"/>
    </source>
</evidence>
<comment type="cofactor">
    <cofactor evidence="1 7">
        <name>Zn(2+)</name>
        <dbReference type="ChEBI" id="CHEBI:29105"/>
    </cofactor>
</comment>
<dbReference type="Proteomes" id="UP000554235">
    <property type="component" value="Unassembled WGS sequence"/>
</dbReference>
<dbReference type="InterPro" id="IPR013154">
    <property type="entry name" value="ADH-like_N"/>
</dbReference>
<evidence type="ECO:0000259" key="8">
    <source>
        <dbReference type="Pfam" id="PF00107"/>
    </source>
</evidence>
<dbReference type="SUPFAM" id="SSF51735">
    <property type="entry name" value="NAD(P)-binding Rossmann-fold domains"/>
    <property type="match status" value="1"/>
</dbReference>
<evidence type="ECO:0000259" key="9">
    <source>
        <dbReference type="Pfam" id="PF08240"/>
    </source>
</evidence>
<evidence type="ECO:0000256" key="3">
    <source>
        <dbReference type="ARBA" id="ARBA00022723"/>
    </source>
</evidence>
<keyword evidence="3 7" id="KW-0479">Metal-binding</keyword>
<feature type="domain" description="Alcohol dehydrogenase-like N-terminal" evidence="9">
    <location>
        <begin position="33"/>
        <end position="143"/>
    </location>
</feature>
<dbReference type="FunFam" id="3.40.50.720:FF:000039">
    <property type="entry name" value="Alcohol dehydrogenase AdhP"/>
    <property type="match status" value="1"/>
</dbReference>
<gene>
    <name evidence="10" type="ORF">FALBO_14037</name>
</gene>
<organism evidence="10 11">
    <name type="scientific">Fusarium albosuccineum</name>
    <dbReference type="NCBI Taxonomy" id="1237068"/>
    <lineage>
        <taxon>Eukaryota</taxon>
        <taxon>Fungi</taxon>
        <taxon>Dikarya</taxon>
        <taxon>Ascomycota</taxon>
        <taxon>Pezizomycotina</taxon>
        <taxon>Sordariomycetes</taxon>
        <taxon>Hypocreomycetidae</taxon>
        <taxon>Hypocreales</taxon>
        <taxon>Nectriaceae</taxon>
        <taxon>Fusarium</taxon>
        <taxon>Fusarium decemcellulare species complex</taxon>
    </lineage>
</organism>
<dbReference type="InterPro" id="IPR002328">
    <property type="entry name" value="ADH_Zn_CS"/>
</dbReference>
<reference evidence="10 11" key="1">
    <citation type="submission" date="2020-01" db="EMBL/GenBank/DDBJ databases">
        <title>Identification and distribution of gene clusters putatively required for synthesis of sphingolipid metabolism inhibitors in phylogenetically diverse species of the filamentous fungus Fusarium.</title>
        <authorList>
            <person name="Kim H.-S."/>
            <person name="Busman M."/>
            <person name="Brown D.W."/>
            <person name="Divon H."/>
            <person name="Uhlig S."/>
            <person name="Proctor R.H."/>
        </authorList>
    </citation>
    <scope>NUCLEOTIDE SEQUENCE [LARGE SCALE GENOMIC DNA]</scope>
    <source>
        <strain evidence="10 11">NRRL 20459</strain>
    </source>
</reference>
<dbReference type="EMBL" id="JAADYS010002225">
    <property type="protein sequence ID" value="KAF4459205.1"/>
    <property type="molecule type" value="Genomic_DNA"/>
</dbReference>
<feature type="domain" description="Alcohol dehydrogenase-like C-terminal" evidence="8">
    <location>
        <begin position="182"/>
        <end position="304"/>
    </location>
</feature>